<feature type="compositionally biased region" description="Basic residues" evidence="1">
    <location>
        <begin position="76"/>
        <end position="85"/>
    </location>
</feature>
<dbReference type="WBParaSite" id="PSAMB.scaffold116size76799.g2350.t1">
    <property type="protein sequence ID" value="PSAMB.scaffold116size76799.g2350.t1"/>
    <property type="gene ID" value="PSAMB.scaffold116size76799.g2350"/>
</dbReference>
<dbReference type="AlphaFoldDB" id="A0A914URV4"/>
<protein>
    <submittedName>
        <fullName evidence="3">Secreted protein</fullName>
    </submittedName>
</protein>
<evidence type="ECO:0000313" key="3">
    <source>
        <dbReference type="WBParaSite" id="PSAMB.scaffold116size76799.g2350.t1"/>
    </source>
</evidence>
<dbReference type="Proteomes" id="UP000887566">
    <property type="component" value="Unplaced"/>
</dbReference>
<accession>A0A914URV4</accession>
<keyword evidence="2" id="KW-1185">Reference proteome</keyword>
<reference evidence="3" key="1">
    <citation type="submission" date="2022-11" db="UniProtKB">
        <authorList>
            <consortium name="WormBaseParasite"/>
        </authorList>
    </citation>
    <scope>IDENTIFICATION</scope>
</reference>
<evidence type="ECO:0000313" key="2">
    <source>
        <dbReference type="Proteomes" id="UP000887566"/>
    </source>
</evidence>
<name>A0A914URV4_9BILA</name>
<evidence type="ECO:0000256" key="1">
    <source>
        <dbReference type="SAM" id="MobiDB-lite"/>
    </source>
</evidence>
<sequence>MERRRAAPTAWSVATSTVECLCFSWPKEAPVWFRRSDDRRRHGCRRRLRFFTHGRGAARTVCSCFASARLAARKQSPRRAAKLVKRPPPACPSRPTQSSAVAQSFRPDRSQCFMRLAGVSVFP</sequence>
<proteinExistence type="predicted"/>
<feature type="region of interest" description="Disordered" evidence="1">
    <location>
        <begin position="76"/>
        <end position="105"/>
    </location>
</feature>
<organism evidence="2 3">
    <name type="scientific">Plectus sambesii</name>
    <dbReference type="NCBI Taxonomy" id="2011161"/>
    <lineage>
        <taxon>Eukaryota</taxon>
        <taxon>Metazoa</taxon>
        <taxon>Ecdysozoa</taxon>
        <taxon>Nematoda</taxon>
        <taxon>Chromadorea</taxon>
        <taxon>Plectida</taxon>
        <taxon>Plectina</taxon>
        <taxon>Plectoidea</taxon>
        <taxon>Plectidae</taxon>
        <taxon>Plectus</taxon>
    </lineage>
</organism>